<accession>A0A1M6NG01</accession>
<sequence length="91" mass="10724">MNKWISMLTLGLLIMGLLFTIVNNGLEEKYGEIQYFLKIDFKREKIHIGYCDIPIPYITIGTVYREGKYVVIYLNNRKMKIPLIINTPLLR</sequence>
<organism evidence="1 2">
    <name type="scientific">Anaerobranca californiensis DSM 14826</name>
    <dbReference type="NCBI Taxonomy" id="1120989"/>
    <lineage>
        <taxon>Bacteria</taxon>
        <taxon>Bacillati</taxon>
        <taxon>Bacillota</taxon>
        <taxon>Clostridia</taxon>
        <taxon>Eubacteriales</taxon>
        <taxon>Proteinivoracaceae</taxon>
        <taxon>Anaerobranca</taxon>
    </lineage>
</organism>
<dbReference type="EMBL" id="FRAI01000010">
    <property type="protein sequence ID" value="SHJ94554.1"/>
    <property type="molecule type" value="Genomic_DNA"/>
</dbReference>
<dbReference type="AlphaFoldDB" id="A0A1M6NG01"/>
<evidence type="ECO:0000313" key="1">
    <source>
        <dbReference type="EMBL" id="SHJ94554.1"/>
    </source>
</evidence>
<protein>
    <submittedName>
        <fullName evidence="1">Uncharacterized protein</fullName>
    </submittedName>
</protein>
<dbReference type="OrthoDB" id="9924968at2"/>
<gene>
    <name evidence="1" type="ORF">SAMN02745227_01109</name>
</gene>
<evidence type="ECO:0000313" key="2">
    <source>
        <dbReference type="Proteomes" id="UP000243547"/>
    </source>
</evidence>
<reference evidence="2" key="1">
    <citation type="submission" date="2016-11" db="EMBL/GenBank/DDBJ databases">
        <authorList>
            <person name="Varghese N."/>
            <person name="Submissions S."/>
        </authorList>
    </citation>
    <scope>NUCLEOTIDE SEQUENCE [LARGE SCALE GENOMIC DNA]</scope>
    <source>
        <strain evidence="2">DSM 14826</strain>
    </source>
</reference>
<name>A0A1M6NG01_9FIRM</name>
<dbReference type="Proteomes" id="UP000243547">
    <property type="component" value="Unassembled WGS sequence"/>
</dbReference>
<dbReference type="STRING" id="1120989.SAMN02745227_01109"/>
<proteinExistence type="predicted"/>
<keyword evidence="2" id="KW-1185">Reference proteome</keyword>
<dbReference type="RefSeq" id="WP_072906976.1">
    <property type="nucleotide sequence ID" value="NZ_FRAI01000010.1"/>
</dbReference>